<dbReference type="Pfam" id="PF05901">
    <property type="entry name" value="Excalibur"/>
    <property type="match status" value="1"/>
</dbReference>
<feature type="chain" id="PRO_5001717441" description="Excalibur calcium-binding domain-containing protein" evidence="2">
    <location>
        <begin position="21"/>
        <end position="80"/>
    </location>
</feature>
<protein>
    <recommendedName>
        <fullName evidence="3">Excalibur calcium-binding domain-containing protein</fullName>
    </recommendedName>
</protein>
<reference evidence="4 5" key="1">
    <citation type="journal article" date="2014" name="BMC Genomics">
        <title>A genomic perspective on a new bacterial genus and species from the Alcaligenaceae family, Basilea psittacipulmonis.</title>
        <authorList>
            <person name="Whiteson K.L."/>
            <person name="Hernandez D."/>
            <person name="Lazarevic V."/>
            <person name="Gaia N."/>
            <person name="Farinelli L."/>
            <person name="Francois P."/>
            <person name="Pilo P."/>
            <person name="Frey J."/>
            <person name="Schrenzel J."/>
        </authorList>
    </citation>
    <scope>NUCLEOTIDE SEQUENCE [LARGE SCALE GENOMIC DNA]</scope>
    <source>
        <strain evidence="4 5">DSM 24701</strain>
    </source>
</reference>
<evidence type="ECO:0000313" key="5">
    <source>
        <dbReference type="Proteomes" id="UP000028945"/>
    </source>
</evidence>
<dbReference type="eggNOG" id="ENOG5033KUA">
    <property type="taxonomic scope" value="Bacteria"/>
</dbReference>
<evidence type="ECO:0000313" key="4">
    <source>
        <dbReference type="EMBL" id="AIL32430.1"/>
    </source>
</evidence>
<proteinExistence type="predicted"/>
<feature type="domain" description="Excalibur calcium-binding" evidence="3">
    <location>
        <begin position="21"/>
        <end position="56"/>
    </location>
</feature>
<evidence type="ECO:0000256" key="1">
    <source>
        <dbReference type="SAM" id="MobiDB-lite"/>
    </source>
</evidence>
<gene>
    <name evidence="4" type="ORF">IX83_03095</name>
</gene>
<name>A0A077DC33_9BURK</name>
<feature type="region of interest" description="Disordered" evidence="1">
    <location>
        <begin position="60"/>
        <end position="80"/>
    </location>
</feature>
<organism evidence="4 5">
    <name type="scientific">Basilea psittacipulmonis DSM 24701</name>
    <dbReference type="NCBI Taxonomy" id="1072685"/>
    <lineage>
        <taxon>Bacteria</taxon>
        <taxon>Pseudomonadati</taxon>
        <taxon>Pseudomonadota</taxon>
        <taxon>Betaproteobacteria</taxon>
        <taxon>Burkholderiales</taxon>
        <taxon>Alcaligenaceae</taxon>
        <taxon>Basilea</taxon>
    </lineage>
</organism>
<dbReference type="Proteomes" id="UP000028945">
    <property type="component" value="Chromosome"/>
</dbReference>
<dbReference type="EMBL" id="CP009238">
    <property type="protein sequence ID" value="AIL32430.1"/>
    <property type="molecule type" value="Genomic_DNA"/>
</dbReference>
<dbReference type="InterPro" id="IPR008613">
    <property type="entry name" value="Excalibur_Ca-bd_domain"/>
</dbReference>
<dbReference type="SMART" id="SM00894">
    <property type="entry name" value="Excalibur"/>
    <property type="match status" value="1"/>
</dbReference>
<evidence type="ECO:0000259" key="3">
    <source>
        <dbReference type="SMART" id="SM00894"/>
    </source>
</evidence>
<evidence type="ECO:0000256" key="2">
    <source>
        <dbReference type="SAM" id="SignalP"/>
    </source>
</evidence>
<keyword evidence="2" id="KW-0732">Signal</keyword>
<dbReference type="STRING" id="1072685.IX83_03095"/>
<sequence>MKKTILFFALLCMLSPSAQARNAYCSDFNTQAEAQAFMRKYNAYYLDRDRDGEACECLPGGSQHGKRVCQSNTRTQKSTH</sequence>
<dbReference type="RefSeq" id="WP_038499030.1">
    <property type="nucleotide sequence ID" value="NZ_CP009238.1"/>
</dbReference>
<dbReference type="HOGENOM" id="CLU_201562_0_0_4"/>
<feature type="signal peptide" evidence="2">
    <location>
        <begin position="1"/>
        <end position="20"/>
    </location>
</feature>
<feature type="compositionally biased region" description="Polar residues" evidence="1">
    <location>
        <begin position="69"/>
        <end position="80"/>
    </location>
</feature>
<dbReference type="KEGG" id="bpsi:IX83_03095"/>
<dbReference type="OrthoDB" id="9805504at2"/>
<keyword evidence="5" id="KW-1185">Reference proteome</keyword>
<dbReference type="AlphaFoldDB" id="A0A077DC33"/>
<accession>A0A077DC33</accession>